<dbReference type="GO" id="GO:0020002">
    <property type="term" value="C:host cell plasma membrane"/>
    <property type="evidence" value="ECO:0007669"/>
    <property type="project" value="UniProtKB-SubCell"/>
</dbReference>
<evidence type="ECO:0000256" key="16">
    <source>
        <dbReference type="ARBA" id="ARBA00022729"/>
    </source>
</evidence>
<dbReference type="Gene3D" id="1.20.5.490">
    <property type="entry name" value="Single helix bin"/>
    <property type="match status" value="1"/>
</dbReference>
<dbReference type="HAMAP" id="MF_04083">
    <property type="entry name" value="HIV_ENV"/>
    <property type="match status" value="1"/>
</dbReference>
<keyword evidence="19 32" id="KW-1043">Host membrane</keyword>
<comment type="PTM">
    <text evidence="32">Specific enzymatic cleavages in vivo yield mature proteins. Envelope glycoproteins are synthesized as a inactive precursor that is heavily N-glycosylated and processed likely by host cell furin in the Golgi to yield the mature SU and TM proteins. The cleavage site between SU and TM requires the minimal sequence [KR]-X-[KR]-R. About 2 of the 9 disulfide bonds of gp41 are reduced by P4HB/PDI, following binding to CD4 receptor.</text>
</comment>
<keyword evidence="30 32" id="KW-0449">Lipoprotein</keyword>
<name>C7G2C2_HV1</name>
<comment type="PTM">
    <text evidence="32">Highly glycosylated by host. The high number of glycan on the protein is reffered to as 'glycan shield' because it contributes to hide protein sequence from adaptive immune system.</text>
</comment>
<dbReference type="Pfam" id="PF00516">
    <property type="entry name" value="GP120"/>
    <property type="match status" value="1"/>
</dbReference>
<evidence type="ECO:0000256" key="33">
    <source>
        <dbReference type="RuleBase" id="RU363095"/>
    </source>
</evidence>
<evidence type="ECO:0000313" key="39">
    <source>
        <dbReference type="Proteomes" id="UP000181530"/>
    </source>
</evidence>
<protein>
    <recommendedName>
        <fullName evidence="32">Envelope glycoprotein gp160</fullName>
    </recommendedName>
    <alternativeName>
        <fullName evidence="32">Env polyprotein</fullName>
    </alternativeName>
    <component>
        <recommendedName>
            <fullName evidence="32">Surface protein gp120</fullName>
            <shortName evidence="32">SU</shortName>
        </recommendedName>
        <alternativeName>
            <fullName evidence="32">Glycoprotein 120</fullName>
            <shortName evidence="32">gp120</shortName>
        </alternativeName>
    </component>
    <component>
        <recommendedName>
            <fullName evidence="32">Transmembrane protein gp41</fullName>
            <shortName evidence="32">TM</shortName>
        </recommendedName>
        <alternativeName>
            <fullName evidence="32">Glycoprotein 41</fullName>
            <shortName evidence="32">gp41</shortName>
        </alternativeName>
    </component>
</protein>
<dbReference type="FunFam" id="2.170.40.20:FF:000002">
    <property type="entry name" value="Envelope glycoprotein gp160"/>
    <property type="match status" value="1"/>
</dbReference>
<organism evidence="37 39">
    <name type="scientific">Human immunodeficiency virus type 1</name>
    <name type="common">HIV-1</name>
    <dbReference type="NCBI Taxonomy" id="11676"/>
    <lineage>
        <taxon>Viruses</taxon>
        <taxon>Riboviria</taxon>
        <taxon>Pararnavirae</taxon>
        <taxon>Artverviricota</taxon>
        <taxon>Revtraviricetes</taxon>
        <taxon>Ortervirales</taxon>
        <taxon>Retroviridae</taxon>
        <taxon>Orthoretrovirinae</taxon>
        <taxon>Lentivirus</taxon>
        <taxon>Lentivirus humimdef1</taxon>
    </lineage>
</organism>
<evidence type="ECO:0000256" key="5">
    <source>
        <dbReference type="ARBA" id="ARBA00004578"/>
    </source>
</evidence>
<dbReference type="Proteomes" id="UP000181530">
    <property type="component" value="Genome"/>
</dbReference>
<evidence type="ECO:0000259" key="35">
    <source>
        <dbReference type="Pfam" id="PF00516"/>
    </source>
</evidence>
<keyword evidence="26 32" id="KW-0564">Palmitate</keyword>
<feature type="lipid moiety-binding region" description="S-palmitoyl cysteine; by host" evidence="32">
    <location>
        <position position="758"/>
    </location>
</feature>
<keyword evidence="17 32" id="KW-1161">Viral attachment to host cell</keyword>
<feature type="short sequence motif" description="YXXL motif; contains endocytosis signal" evidence="32">
    <location>
        <begin position="706"/>
        <end position="709"/>
    </location>
</feature>
<dbReference type="GO" id="GO:0075512">
    <property type="term" value="P:clathrin-dependent endocytosis of virus by host cell"/>
    <property type="evidence" value="ECO:0007669"/>
    <property type="project" value="UniProtKB-UniRule"/>
</dbReference>
<dbReference type="Gene3D" id="1.10.287.210">
    <property type="match status" value="1"/>
</dbReference>
<evidence type="ECO:0000256" key="25">
    <source>
        <dbReference type="ARBA" id="ARBA00023136"/>
    </source>
</evidence>
<accession>C7G2C2</accession>
<comment type="subcellular location">
    <molecule>Surface protein gp120</molecule>
    <subcellularLocation>
        <location evidence="32">Virion membrane</location>
        <topology evidence="32">Peripheral membrane protein</topology>
    </subcellularLocation>
    <subcellularLocation>
        <location evidence="32">Host cell membrane</location>
        <topology evidence="32">Peripheral membrane protein</topology>
    </subcellularLocation>
    <subcellularLocation>
        <location evidence="32">Host endosome membrane</location>
        <topology evidence="32">Single-pass type I membrane protein</topology>
    </subcellularLocation>
    <text evidence="32">The surface protein is not anchored to the viral envelope, but associates with the extravirion surface through its binding to TM. It is probably concentrated at the site of budding and incorporated into the virions possibly by contacts between the cytoplasmic tail of Env and the N-terminus of Gag.</text>
</comment>
<dbReference type="SUPFAM" id="SSF56502">
    <property type="entry name" value="gp120 core"/>
    <property type="match status" value="2"/>
</dbReference>
<feature type="site" description="Cleavage; by host furin" evidence="32">
    <location>
        <begin position="505"/>
        <end position="506"/>
    </location>
</feature>
<keyword evidence="11 32" id="KW-0945">Host-virus interaction</keyword>
<feature type="short sequence motif" description="Di-leucine internalization motif" evidence="32">
    <location>
        <begin position="849"/>
        <end position="850"/>
    </location>
</feature>
<keyword evidence="9 32" id="KW-1032">Host cell membrane</keyword>
<comment type="domain">
    <text evidence="32">Some of the most genetically diverse regions of the viral genome are present in Env. They are called variable regions 1 through 5 (V1 through V5). Coreceptor usage of gp120 is determined mainly by the primary structure of the third variable region (V3) in the outer domain of gp120. The sequence of V3 determines which coreceptor, CCR5 and/or CXCR4 (corresponding to R5/macrophage, X4/T cell and R5X4/T cell and macrophage tropism), is used to trigger the fusion potential of the Env complex, and hence which cells the virus can infect. Binding to CCR5 involves a region adjacent in addition to V3.</text>
</comment>
<dbReference type="SUPFAM" id="SSF58069">
    <property type="entry name" value="Virus ectodomain"/>
    <property type="match status" value="1"/>
</dbReference>
<keyword evidence="10 32" id="KW-1165">Clathrin-mediated endocytosis of virus by host</keyword>
<feature type="disulfide bond" evidence="32">
    <location>
        <begin position="592"/>
        <end position="598"/>
    </location>
</feature>
<dbReference type="FunFam" id="1.20.5.490:FF:000001">
    <property type="entry name" value="Envelope glycoprotein gp160"/>
    <property type="match status" value="1"/>
</dbReference>
<comment type="domain">
    <text evidence="32 33">The 17 amino acids long immunosuppressive region is present in many retroviral envelope proteins. Synthetic peptides derived from this relatively conserved sequence inhibit immune function in vitro and in vivo.</text>
</comment>
<keyword evidence="25 32" id="KW-0472">Membrane</keyword>
<keyword evidence="7 32" id="KW-1168">Fusion of virus membrane with host membrane</keyword>
<evidence type="ECO:0000256" key="18">
    <source>
        <dbReference type="ARBA" id="ARBA00022844"/>
    </source>
</evidence>
<comment type="subcellular location">
    <molecule>Transmembrane protein gp41</molecule>
    <subcellularLocation>
        <location evidence="32">Virion membrane</location>
        <topology evidence="32">Single-pass type I membrane protein</topology>
    </subcellularLocation>
    <subcellularLocation>
        <location evidence="32">Host cell membrane</location>
        <topology evidence="32">Single-pass type I membrane protein</topology>
    </subcellularLocation>
    <subcellularLocation>
        <location evidence="32">Host endosome membrane</location>
        <topology evidence="32">Single-pass type I membrane protein</topology>
    </subcellularLocation>
    <text evidence="32">It is probably concentrated at the site of budding and incorporated into the virions possibly by contacts between the cytoplasmic tail of Env and the N-terminus of Gag.</text>
</comment>
<keyword evidence="12 32" id="KW-1162">Viral penetration into host cytoplasm</keyword>
<keyword evidence="20 32" id="KW-0261">Viral envelope protein</keyword>
<evidence type="ECO:0000256" key="14">
    <source>
        <dbReference type="ARBA" id="ARBA00022692"/>
    </source>
</evidence>
<dbReference type="GO" id="GO:0005198">
    <property type="term" value="F:structural molecule activity"/>
    <property type="evidence" value="ECO:0007669"/>
    <property type="project" value="UniProtKB-UniRule"/>
</dbReference>
<dbReference type="GO" id="GO:0055036">
    <property type="term" value="C:virion membrane"/>
    <property type="evidence" value="ECO:0007669"/>
    <property type="project" value="UniProtKB-SubCell"/>
</dbReference>
<reference evidence="38 39" key="1">
    <citation type="submission" date="2009-02" db="EMBL/GenBank/DDBJ databases">
        <title>A comprehensive panel of infectious molecular clones derived from HIV isolates of BBI subtype infectivity panel.</title>
        <authorList>
            <person name="Takekawa N."/>
            <person name="Takeda S."/>
            <person name="Uchiyama C."/>
            <person name="Tatsumi M."/>
        </authorList>
    </citation>
    <scope>NUCLEOTIDE SEQUENCE [LARGE SCALE GENOMIC DNA]</scope>
    <source>
        <strain evidence="37">SE365</strain>
    </source>
</reference>
<evidence type="ECO:0000256" key="8">
    <source>
        <dbReference type="ARBA" id="ARBA00022510"/>
    </source>
</evidence>
<feature type="transmembrane region" description="Helical" evidence="33">
    <location>
        <begin position="506"/>
        <end position="531"/>
    </location>
</feature>
<evidence type="ECO:0000256" key="19">
    <source>
        <dbReference type="ARBA" id="ARBA00022870"/>
    </source>
</evidence>
<dbReference type="Proteomes" id="UP000158378">
    <property type="component" value="Genome"/>
</dbReference>
<dbReference type="InterPro" id="IPR037527">
    <property type="entry name" value="Gp160"/>
</dbReference>
<evidence type="ECO:0000256" key="12">
    <source>
        <dbReference type="ARBA" id="ARBA00022595"/>
    </source>
</evidence>
<comment type="function">
    <text evidence="32">Transmembrane protein gp41: Acts as a class I viral fusion protein. Under the current model, the protein has at least 3 conformational states: pre-fusion native state, pre-hairpin intermediate state, and post-fusion hairpin state. During fusion of viral and target intracellular membranes, the coiled coil regions (heptad repeats) assume a trimer-of-hairpins structure, positioning the fusion peptide in close proximity to the C-terminal region of the ectodomain. The formation of this structure appears to drive apposition and subsequent fusion of viral and target cell membranes. Complete fusion occurs in host cell endosomes and is dynamin-dependent, however some lipid transfer might occur at the plasma membrane. The virus undergoes clathrin-dependent internalization long before endosomal fusion, thus minimizing the surface exposure of conserved viral epitopes during fusion and reducing the efficacy of inhibitors targeting these epitopes. Membranes fusion leads to delivery of the nucleocapsid into the cytoplasm.</text>
</comment>
<comment type="domain">
    <text evidence="32">The membrane proximal external region (MPER) present in gp41 is a tryptophan-rich region recognized by the antibodies 2F5, Z13, and 4E10. MPER seems to play a role in fusion.</text>
</comment>
<dbReference type="InterPro" id="IPR000328">
    <property type="entry name" value="GP41-like"/>
</dbReference>
<comment type="subcellular location">
    <subcellularLocation>
        <location evidence="3">Host cell membrane</location>
        <topology evidence="3">Peripheral membrane protein</topology>
    </subcellularLocation>
    <subcellularLocation>
        <location evidence="1">Host cell membrane</location>
        <topology evidence="1">Single-pass type I membrane protein</topology>
    </subcellularLocation>
    <subcellularLocation>
        <location evidence="2">Host endosome membrane</location>
        <topology evidence="2">Peripheral membrane protein</topology>
    </subcellularLocation>
    <subcellularLocation>
        <location evidence="5">Host endosome membrane</location>
        <topology evidence="5">Single-pass type I membrane protein</topology>
    </subcellularLocation>
    <subcellularLocation>
        <location evidence="6">Virion membrane</location>
        <topology evidence="6">Peripheral membrane protein</topology>
    </subcellularLocation>
    <subcellularLocation>
        <location evidence="4">Virion membrane</location>
        <topology evidence="4">Single-pass type I membrane protein</topology>
    </subcellularLocation>
</comment>
<feature type="lipid moiety-binding region" description="S-palmitoyl cysteine; by host" evidence="32">
    <location>
        <position position="831"/>
    </location>
</feature>
<feature type="transmembrane region" description="Helical" evidence="33">
    <location>
        <begin position="672"/>
        <end position="699"/>
    </location>
</feature>
<dbReference type="Gene3D" id="2.170.40.20">
    <property type="entry name" value="Human immunodeficiency virus 1, Gp160, envelope glycoprotein"/>
    <property type="match status" value="2"/>
</dbReference>
<evidence type="ECO:0000256" key="26">
    <source>
        <dbReference type="ARBA" id="ARBA00023139"/>
    </source>
</evidence>
<evidence type="ECO:0000256" key="28">
    <source>
        <dbReference type="ARBA" id="ARBA00023180"/>
    </source>
</evidence>
<dbReference type="GO" id="GO:0052031">
    <property type="term" value="P:symbiont-mediated perturbation of host defense response"/>
    <property type="evidence" value="ECO:0007669"/>
    <property type="project" value="UniProtKB-UniRule"/>
</dbReference>
<dbReference type="GO" id="GO:1903911">
    <property type="term" value="P:positive regulation of receptor clustering"/>
    <property type="evidence" value="ECO:0007669"/>
    <property type="project" value="UniProtKB-UniRule"/>
</dbReference>
<proteinExistence type="inferred from homology"/>
<dbReference type="Pfam" id="PF00517">
    <property type="entry name" value="GP41"/>
    <property type="match status" value="1"/>
</dbReference>
<comment type="miscellaneous">
    <text evidence="32">Inhibitors targeting HIV-1 viral envelope proteins are used as antiretroviral drugs. Attachment of virions to the cell surface via non-specific interactions and CD4 binding can be blocked by inhibitors that include cyanovirin-N, cyclotriazadisulfonamide analogs, PRO 2000, TNX 355 and PRO 542. In addition, BMS 806 can block CD4-induced conformational changes. Env interactions with the coreceptor molecules can be targeted by CCR5 antagonists including SCH-D, maraviroc (UK 427857) and aplaviroc (GW 873140), and the CXCR4 antagonist AMD 070. Fusion of viral and cellular membranes can be inhibited by peptides such as enfuvirtide and tifuvirtide (T 1249). Resistance to inhibitors associated with mutations in Env are observed. Most of the time, single mutations confer only a modest reduction in drug susceptibility. Combination of several mutations is usually required to develop a high-level drug resistance.</text>
</comment>
<evidence type="ECO:0000256" key="22">
    <source>
        <dbReference type="ARBA" id="ARBA00022989"/>
    </source>
</evidence>
<keyword evidence="31 32" id="KW-1160">Virus entry into host cell</keyword>
<feature type="region of interest" description="CD4-binding loop" evidence="32">
    <location>
        <begin position="367"/>
        <end position="377"/>
    </location>
</feature>
<feature type="region of interest" description="Immunosuppression" evidence="32">
    <location>
        <begin position="568"/>
        <end position="586"/>
    </location>
</feature>
<keyword evidence="15 32" id="KW-0053">Apoptosis</keyword>
<dbReference type="CDD" id="cd09909">
    <property type="entry name" value="HIV-1-like_HR1-HR2"/>
    <property type="match status" value="1"/>
</dbReference>
<evidence type="ECO:0000256" key="32">
    <source>
        <dbReference type="HAMAP-Rule" id="MF_04083"/>
    </source>
</evidence>
<keyword evidence="18 32" id="KW-0946">Virion</keyword>
<keyword evidence="27 32" id="KW-1015">Disulfide bond</keyword>
<dbReference type="GO" id="GO:0019062">
    <property type="term" value="P:virion attachment to host cell"/>
    <property type="evidence" value="ECO:0007669"/>
    <property type="project" value="UniProtKB-UniRule"/>
</dbReference>
<comment type="subunit">
    <text evidence="32">The mature envelope protein (Env) consists of a homotrimer of non-covalently associated gp120-gp41 heterodimers. The resulting complex protrudes from the virus surface as a spike. There seems to be as few as 10 spikes on the average virion. Surface protein gp120 interacts with host CD4, CCR5 and CXCR4. Gp120 also interacts with the C-type lectins CD209/DC-SIGN and CLEC4M/DC-SIGNR (collectively referred to as DC-SIGN(R)). Gp120 and gp41 interact with GalCer. Gp120 interacts with host ITGA4/ITGB7 complex; on CD4+ T-cells, this interaction results in rapid activation of integrin ITGAL/LFA-1, which facilitates efficient cell-to-cell spreading of HIV-1. Gp120 interacts with cell-associated heparan sulfate; this interaction increases virus infectivity on permissive cells and may be involved in infection of CD4- cells.</text>
</comment>
<dbReference type="InterPro" id="IPR036377">
    <property type="entry name" value="Gp120_core_sf"/>
</dbReference>
<dbReference type="EMBL" id="AB485649">
    <property type="protein sequence ID" value="BAH97512.1"/>
    <property type="molecule type" value="Genomic_DNA"/>
</dbReference>
<keyword evidence="21 32" id="KW-1164">Virus endocytosis by host</keyword>
<evidence type="ECO:0000256" key="11">
    <source>
        <dbReference type="ARBA" id="ARBA00022581"/>
    </source>
</evidence>
<comment type="domain">
    <text evidence="32">The CD4-binding region is targeted by the antibody b12.</text>
</comment>
<comment type="domain">
    <text evidence="32">The YXXL motif is involved in determining the exact site of viral release at the surface of infected mononuclear cells and promotes endocytosis. YXXL and di-leucine endocytosis motifs interact directly or indirectly with the clathrin adapter complexes, opperate independently, and their activities are not additive.</text>
</comment>
<evidence type="ECO:0000313" key="37">
    <source>
        <dbReference type="EMBL" id="BAH97503.1"/>
    </source>
</evidence>
<keyword evidence="28 32" id="KW-0325">Glycoprotein</keyword>
<evidence type="ECO:0000256" key="15">
    <source>
        <dbReference type="ARBA" id="ARBA00022703"/>
    </source>
</evidence>
<comment type="similarity">
    <text evidence="32">Belongs to the HIV-1 env protein family.</text>
</comment>
<keyword evidence="8 32" id="KW-1170">Fusion of virus membrane with host endosomal membrane</keyword>
<dbReference type="SMR" id="C7G2C2"/>
<keyword evidence="24 32" id="KW-0175">Coiled coil</keyword>
<dbReference type="GO" id="GO:1903908">
    <property type="term" value="P:positive regulation of plasma membrane raft polarization"/>
    <property type="evidence" value="ECO:0007669"/>
    <property type="project" value="UniProtKB-UniRule"/>
</dbReference>
<keyword evidence="22 32" id="KW-1133">Transmembrane helix</keyword>
<evidence type="ECO:0000256" key="7">
    <source>
        <dbReference type="ARBA" id="ARBA00022506"/>
    </source>
</evidence>
<evidence type="ECO:0000256" key="29">
    <source>
        <dbReference type="ARBA" id="ARBA00023280"/>
    </source>
</evidence>
<dbReference type="GO" id="GO:0019064">
    <property type="term" value="P:fusion of virus membrane with host plasma membrane"/>
    <property type="evidence" value="ECO:0007669"/>
    <property type="project" value="UniProtKB-UniRule"/>
</dbReference>
<evidence type="ECO:0000256" key="24">
    <source>
        <dbReference type="ARBA" id="ARBA00023054"/>
    </source>
</evidence>
<comment type="function">
    <text evidence="32">Envelope glycoprotein gp160: Oligomerizes in the host endoplasmic reticulum into predominantly trimers. In a second time, gp160 transits in the host Golgi, where glycosylation is completed. The precursor is then proteolytically cleaved in the trans-Golgi and thereby activated by cellular furin or furin-like proteases to produce gp120 and gp41.</text>
</comment>
<dbReference type="FunFam" id="2.170.40.20:FF:000003">
    <property type="entry name" value="Envelope glycoprotein gp160"/>
    <property type="match status" value="1"/>
</dbReference>
<keyword evidence="29 32" id="KW-0899">Viral immunoevasion</keyword>
<evidence type="ECO:0000256" key="13">
    <source>
        <dbReference type="ARBA" id="ARBA00022685"/>
    </source>
</evidence>
<organismHost>
    <name type="scientific">Homo sapiens</name>
    <name type="common">Human</name>
    <dbReference type="NCBI Taxonomy" id="9606"/>
</organismHost>
<evidence type="ECO:0000313" key="38">
    <source>
        <dbReference type="Proteomes" id="UP000158378"/>
    </source>
</evidence>
<sequence length="850" mass="96634">MRAREMKRNYQHLWIWGTMLLGMLMTCSVAEKLWVTVYYGVPVWKEATTTLFCASDAKSYETEKHNIWATHACVPTDPNPQEIELANVTENFNMWKNNMVEQMHEDIISLWDQSLKPCVKLTPLCVTLNCRDISSDATSNTISNVTGPMMGKGEMQNCSFNITTEIRNKRQNVYSLFYKLDLVPIGNSNKNSTNYTSYRLIHCNTSTITQACPKVNFEPIPIHYCAPAGFAILKCKDKKFNGTGPCKNVSTVQCTHGIKPVVSTQLLLNGSLAEEEIIIRSENLTNNAKTIIVQFNESVMINCTRPYNNKRQRTPIGLGQVLHTTRVKGDIRQAHCNISKERWNKTLQQVVKKLKDLFNKTIIFEPSSGGDPEIATHSFNCRGEFFYCNTSGLFNSTWKTKSGDNITLPCRIKQIINLWQRVGKAMYAPPIEGVISCSSNITGLLLLRDGGIHNTSNETETFRPGGGDMRDNWRSELYKYKVVRLEPLGVAPTTAKRRVVEREKRAIGLGVMFLGFLGAAGSTMGAASMALTVQARQLLSGIVQQQNNLLRAIEAQQHLLQLTVWGIKQLQARILAVERYLRDQQLLGIWGCSGRHICTTNVPWNSSWSNKSLTEIWQNMTWMEWEREIDNYTGLIYSLIEESQTQQEKNEQELLALDKWASLWNWFDITNWLWYIKIFIMVVGGLIGLRIIFAVLSLVNRVRQGYSPLSFQTLLPAPRGPDRPEGIEEEGGEQGRDRSIRLVNGFSALIWDDLRNLCLFSYHRLRDLILIAARIVELLGRRGWEVLKYLWSLLQYWIQELKNSAISLLDTIAIAVAEGTDRIIDVVQRACRAILHIPTRIRQGLEGALL</sequence>
<feature type="region of interest" description="Disordered" evidence="34">
    <location>
        <begin position="713"/>
        <end position="735"/>
    </location>
</feature>
<evidence type="ECO:0000256" key="27">
    <source>
        <dbReference type="ARBA" id="ARBA00023157"/>
    </source>
</evidence>
<evidence type="ECO:0000256" key="17">
    <source>
        <dbReference type="ARBA" id="ARBA00022804"/>
    </source>
</evidence>
<comment type="function">
    <text evidence="32">Surface protein gp120: Attaches the virus to the host lymphoid cell by binding to the primary receptor CD4. This interaction induces a structural rearrangement creating a high affinity binding site for a chemokine coreceptor like CXCR4 and/or CCR5. Acts as a ligand for CD209/DC-SIGN and CLEC4M/DC-SIGNR, which are respectively found on dendritic cells (DCs), and on endothelial cells of liver sinusoids and lymph node sinuses. These interactions allow capture of viral particles at mucosal surfaces by these cells and subsequent transmission to permissive cells. HIV subverts the migration properties of dendritic cells to gain access to CD4+ T-cells in lymph nodes. Virus transmission to permissive T-cells occurs either in trans (without DCs infection, through viral capture and transmission), or in cis (following DCs productive infection, through the usual CD4-gp120 interaction), thereby inducing a robust infection. In trans infection, bound virions remain infectious over days and it is proposed that they are not degraded, but protected in non-lysosomal acidic organelles within the DCs close to the cell membrane thus contributing to the viral infectious potential during DCs' migration from the periphery to the lymphoid tissues. On arrival at lymphoid tissues, intact virions recycle back to DCs' cell surface allowing virus transmission to CD4+ T-cells.</text>
</comment>
<feature type="domain" description="Retroviral envelope protein GP41-like" evidence="36">
    <location>
        <begin position="524"/>
        <end position="714"/>
    </location>
</feature>
<feature type="region of interest" description="Fusion peptide" evidence="32">
    <location>
        <begin position="506"/>
        <end position="526"/>
    </location>
</feature>
<feature type="coiled-coil region" evidence="32">
    <location>
        <begin position="627"/>
        <end position="661"/>
    </location>
</feature>
<evidence type="ECO:0000256" key="9">
    <source>
        <dbReference type="ARBA" id="ARBA00022511"/>
    </source>
</evidence>
<feature type="disulfide bond" evidence="32">
    <location>
        <begin position="53"/>
        <end position="73"/>
    </location>
</feature>
<evidence type="ECO:0000256" key="34">
    <source>
        <dbReference type="SAM" id="MobiDB-lite"/>
    </source>
</evidence>
<dbReference type="EMBL" id="AB485648">
    <property type="protein sequence ID" value="BAH97503.1"/>
    <property type="molecule type" value="Genomic_DNA"/>
</dbReference>
<keyword evidence="16 32" id="KW-0732">Signal</keyword>
<evidence type="ECO:0000256" key="1">
    <source>
        <dbReference type="ARBA" id="ARBA00004402"/>
    </source>
</evidence>
<evidence type="ECO:0000256" key="6">
    <source>
        <dbReference type="ARBA" id="ARBA00004650"/>
    </source>
</evidence>
<dbReference type="GO" id="GO:0039654">
    <property type="term" value="P:fusion of virus membrane with host endosome membrane"/>
    <property type="evidence" value="ECO:0007669"/>
    <property type="project" value="UniProtKB-UniRule"/>
</dbReference>
<feature type="disulfide bond" evidence="32">
    <location>
        <begin position="235"/>
        <end position="246"/>
    </location>
</feature>
<dbReference type="FunFam" id="1.10.287.210:FF:000001">
    <property type="entry name" value="Envelope glycoprotein gp160"/>
    <property type="match status" value="1"/>
</dbReference>
<feature type="chain" id="PRO_5042638680" description="Transmembrane protein gp41" evidence="32">
    <location>
        <begin position="506"/>
        <end position="850"/>
    </location>
</feature>
<feature type="disulfide bond" evidence="32">
    <location>
        <begin position="225"/>
        <end position="254"/>
    </location>
</feature>
<evidence type="ECO:0000256" key="4">
    <source>
        <dbReference type="ARBA" id="ARBA00004563"/>
    </source>
</evidence>
<comment type="miscellaneous">
    <text evidence="32">HIV-1 lineages are divided in three main groups, M (for Major), O (for Outlier), and N (for New, or Non-M, Non-O). The vast majority of strains found worldwide belong to the group M. Group O seems to be endemic to and largely confined to Cameroon and neighboring countries in West Central Africa, where these viruses represent a small minority of HIV-1 strains. The group N is represented by a limited number of isolates from Cameroonian persons. The group M is further subdivided in 9 clades or subtypes (A to D, F to H, J and K).</text>
</comment>
<dbReference type="GO" id="GO:0019082">
    <property type="term" value="P:viral protein processing"/>
    <property type="evidence" value="ECO:0007669"/>
    <property type="project" value="UniProtKB-UniRule"/>
</dbReference>
<evidence type="ECO:0000256" key="30">
    <source>
        <dbReference type="ARBA" id="ARBA00023288"/>
    </source>
</evidence>
<evidence type="ECO:0000256" key="31">
    <source>
        <dbReference type="ARBA" id="ARBA00023296"/>
    </source>
</evidence>
<feature type="topological domain" description="Cytoplasmic" evidence="32">
    <location>
        <begin position="700"/>
        <end position="850"/>
    </location>
</feature>
<evidence type="ECO:0000256" key="20">
    <source>
        <dbReference type="ARBA" id="ARBA00022879"/>
    </source>
</evidence>
<dbReference type="GO" id="GO:0019031">
    <property type="term" value="C:viral envelope"/>
    <property type="evidence" value="ECO:0007669"/>
    <property type="project" value="UniProtKB-KW"/>
</dbReference>
<evidence type="ECO:0000256" key="23">
    <source>
        <dbReference type="ARBA" id="ARBA00023046"/>
    </source>
</evidence>
<keyword evidence="13 32" id="KW-0165">Cleavage on pair of basic residues</keyword>
<evidence type="ECO:0000256" key="21">
    <source>
        <dbReference type="ARBA" id="ARBA00022890"/>
    </source>
</evidence>
<evidence type="ECO:0000256" key="3">
    <source>
        <dbReference type="ARBA" id="ARBA00004505"/>
    </source>
</evidence>
<gene>
    <name evidence="32 37" type="primary">env</name>
</gene>
<comment type="caution">
    <text evidence="32 33">Lacks conserved residue(s) required for the propagation of feature annotation.</text>
</comment>
<keyword evidence="14 32" id="KW-0812">Transmembrane</keyword>
<feature type="region of interest" description="MPER; binding to GalCer" evidence="32">
    <location>
        <begin position="656"/>
        <end position="677"/>
    </location>
</feature>
<keyword evidence="23 32" id="KW-1039">Host endosome</keyword>
<dbReference type="GO" id="GO:0016020">
    <property type="term" value="C:membrane"/>
    <property type="evidence" value="ECO:0007669"/>
    <property type="project" value="UniProtKB-UniRule"/>
</dbReference>
<dbReference type="InterPro" id="IPR000777">
    <property type="entry name" value="HIV1_Gp120"/>
</dbReference>
<feature type="chain" id="PRO_5042638682" description="Envelope glycoprotein gp160" evidence="32">
    <location>
        <begin position="32"/>
        <end position="850"/>
    </location>
</feature>
<evidence type="ECO:0000256" key="2">
    <source>
        <dbReference type="ARBA" id="ARBA00004433"/>
    </source>
</evidence>
<comment type="PTM">
    <text evidence="32">Palmitoylation of the transmembrane protein and of Env polyprotein (prior to its proteolytic cleavage) is essential for their association with host cell membrane lipid rafts. Palmitoylation is therefore required for envelope trafficking to classical lipid rafts, but not for viral replication.</text>
</comment>
<evidence type="ECO:0000259" key="36">
    <source>
        <dbReference type="Pfam" id="PF00517"/>
    </source>
</evidence>
<evidence type="ECO:0000256" key="10">
    <source>
        <dbReference type="ARBA" id="ARBA00022570"/>
    </source>
</evidence>
<feature type="domain" description="Human immunodeficiency virus 1 envelope glycoprotein Gp120" evidence="35">
    <location>
        <begin position="33"/>
        <end position="505"/>
    </location>
</feature>
<dbReference type="GO" id="GO:0044175">
    <property type="term" value="C:host cell endosome membrane"/>
    <property type="evidence" value="ECO:0007669"/>
    <property type="project" value="UniProtKB-SubCell"/>
</dbReference>